<reference evidence="3" key="2">
    <citation type="submission" date="2015-01" db="EMBL/GenBank/DDBJ databases">
        <title>Evolutionary Origins and Diversification of the Mycorrhizal Mutualists.</title>
        <authorList>
            <consortium name="DOE Joint Genome Institute"/>
            <consortium name="Mycorrhizal Genomics Consortium"/>
            <person name="Kohler A."/>
            <person name="Kuo A."/>
            <person name="Nagy L.G."/>
            <person name="Floudas D."/>
            <person name="Copeland A."/>
            <person name="Barry K.W."/>
            <person name="Cichocki N."/>
            <person name="Veneault-Fourrey C."/>
            <person name="LaButti K."/>
            <person name="Lindquist E.A."/>
            <person name="Lipzen A."/>
            <person name="Lundell T."/>
            <person name="Morin E."/>
            <person name="Murat C."/>
            <person name="Riley R."/>
            <person name="Ohm R."/>
            <person name="Sun H."/>
            <person name="Tunlid A."/>
            <person name="Henrissat B."/>
            <person name="Grigoriev I.V."/>
            <person name="Hibbett D.S."/>
            <person name="Martin F."/>
        </authorList>
    </citation>
    <scope>NUCLEOTIDE SEQUENCE [LARGE SCALE GENOMIC DNA]</scope>
    <source>
        <strain evidence="3">Foug A</strain>
    </source>
</reference>
<gene>
    <name evidence="2" type="ORF">SCLCIDRAFT_1214757</name>
</gene>
<dbReference type="AlphaFoldDB" id="A0A0C3ACM9"/>
<reference evidence="2 3" key="1">
    <citation type="submission" date="2014-04" db="EMBL/GenBank/DDBJ databases">
        <authorList>
            <consortium name="DOE Joint Genome Institute"/>
            <person name="Kuo A."/>
            <person name="Kohler A."/>
            <person name="Nagy L.G."/>
            <person name="Floudas D."/>
            <person name="Copeland A."/>
            <person name="Barry K.W."/>
            <person name="Cichocki N."/>
            <person name="Veneault-Fourrey C."/>
            <person name="LaButti K."/>
            <person name="Lindquist E.A."/>
            <person name="Lipzen A."/>
            <person name="Lundell T."/>
            <person name="Morin E."/>
            <person name="Murat C."/>
            <person name="Sun H."/>
            <person name="Tunlid A."/>
            <person name="Henrissat B."/>
            <person name="Grigoriev I.V."/>
            <person name="Hibbett D.S."/>
            <person name="Martin F."/>
            <person name="Nordberg H.P."/>
            <person name="Cantor M.N."/>
            <person name="Hua S.X."/>
        </authorList>
    </citation>
    <scope>NUCLEOTIDE SEQUENCE [LARGE SCALE GENOMIC DNA]</scope>
    <source>
        <strain evidence="2 3">Foug A</strain>
    </source>
</reference>
<evidence type="ECO:0000256" key="1">
    <source>
        <dbReference type="SAM" id="MobiDB-lite"/>
    </source>
</evidence>
<evidence type="ECO:0000313" key="3">
    <source>
        <dbReference type="Proteomes" id="UP000053989"/>
    </source>
</evidence>
<feature type="region of interest" description="Disordered" evidence="1">
    <location>
        <begin position="20"/>
        <end position="67"/>
    </location>
</feature>
<protein>
    <submittedName>
        <fullName evidence="2">Uncharacterized protein</fullName>
    </submittedName>
</protein>
<name>A0A0C3ACM9_9AGAM</name>
<proteinExistence type="predicted"/>
<accession>A0A0C3ACM9</accession>
<sequence>MTTISINDMIMTTTSVINQNDDHNRSHVHLNPTAIDDSHHHDHSHIKTTFKTTSATSATTMKTTTPT</sequence>
<dbReference type="EMBL" id="KN822040">
    <property type="protein sequence ID" value="KIM62662.1"/>
    <property type="molecule type" value="Genomic_DNA"/>
</dbReference>
<evidence type="ECO:0000313" key="2">
    <source>
        <dbReference type="EMBL" id="KIM62662.1"/>
    </source>
</evidence>
<dbReference type="Proteomes" id="UP000053989">
    <property type="component" value="Unassembled WGS sequence"/>
</dbReference>
<keyword evidence="3" id="KW-1185">Reference proteome</keyword>
<dbReference type="InParanoid" id="A0A0C3ACM9"/>
<dbReference type="HOGENOM" id="CLU_2607405_0_0_1"/>
<organism evidence="2 3">
    <name type="scientific">Scleroderma citrinum Foug A</name>
    <dbReference type="NCBI Taxonomy" id="1036808"/>
    <lineage>
        <taxon>Eukaryota</taxon>
        <taxon>Fungi</taxon>
        <taxon>Dikarya</taxon>
        <taxon>Basidiomycota</taxon>
        <taxon>Agaricomycotina</taxon>
        <taxon>Agaricomycetes</taxon>
        <taxon>Agaricomycetidae</taxon>
        <taxon>Boletales</taxon>
        <taxon>Sclerodermatineae</taxon>
        <taxon>Sclerodermataceae</taxon>
        <taxon>Scleroderma</taxon>
    </lineage>
</organism>
<feature type="compositionally biased region" description="Low complexity" evidence="1">
    <location>
        <begin position="49"/>
        <end position="67"/>
    </location>
</feature>